<comment type="caution">
    <text evidence="9">The sequence shown here is derived from an EMBL/GenBank/DDBJ whole genome shotgun (WGS) entry which is preliminary data.</text>
</comment>
<dbReference type="GO" id="GO:0016757">
    <property type="term" value="F:glycosyltransferase activity"/>
    <property type="evidence" value="ECO:0007669"/>
    <property type="project" value="UniProtKB-UniRule"/>
</dbReference>
<keyword evidence="3 8" id="KW-0328">Glycosyltransferase</keyword>
<keyword evidence="4 8" id="KW-0808">Transferase</keyword>
<name>A0A553NTI4_TIGCA</name>
<reference evidence="9 10" key="1">
    <citation type="journal article" date="2018" name="Nat. Ecol. Evol.">
        <title>Genomic signatures of mitonuclear coevolution across populations of Tigriopus californicus.</title>
        <authorList>
            <person name="Barreto F.S."/>
            <person name="Watson E.T."/>
            <person name="Lima T.G."/>
            <person name="Willett C.S."/>
            <person name="Edmands S."/>
            <person name="Li W."/>
            <person name="Burton R.S."/>
        </authorList>
    </citation>
    <scope>NUCLEOTIDE SEQUENCE [LARGE SCALE GENOMIC DNA]</scope>
    <source>
        <strain evidence="9 10">San Diego</strain>
    </source>
</reference>
<comment type="similarity">
    <text evidence="2 8">Belongs to the glycosyltransferase 92 family.</text>
</comment>
<keyword evidence="10" id="KW-1185">Reference proteome</keyword>
<sequence>MNHAGIYRYSLSKEQPATFISNHILPSVESDMMSHIALRMPNIPLQFLSDHQLLESSSKGKETCPRIPYIYDLKVQNEQWQEFPTQEGTLHLFRAYYDDREPEPTGSVIRILAMMDRINPKVPLVCQLWFQSKQIEPRLSNVTNVDLIWVRAWGNNRDGILQPYLITCPLPKDSGHEVPVMVSLVEKQCDKAENALFVFNSDLSRHPDHQEALAVCVKGFDIPTDDLSVRIVEWVEMLKVMGVNRLFLYNMAVHPNVQRVLDYYVRDGFVDLTNLSLPGNQPNLDLLRHLYLKHKIIHKRQNEVIPYNDCLYRSLFHYERVALLDFDEMIVPLMDYNWLDLTKRLLSPRPVANLSSPSQTDYSDLSSICFRNVYFMDNMISPDGVTEDQLIQGIPSHFHMLRHVFRARQYSKLGHYSKCFHTVQVIKALHNHFPLRCLSSKKMRRRSSACSSRHVDLSMAHLQHYRSECVAELSSVCEMKYKKNATLSPRILVWKDEIIQRSTRVLSQLNLY</sequence>
<evidence type="ECO:0000256" key="8">
    <source>
        <dbReference type="RuleBase" id="RU366017"/>
    </source>
</evidence>
<evidence type="ECO:0000256" key="5">
    <source>
        <dbReference type="ARBA" id="ARBA00022692"/>
    </source>
</evidence>
<organism evidence="9 10">
    <name type="scientific">Tigriopus californicus</name>
    <name type="common">Marine copepod</name>
    <dbReference type="NCBI Taxonomy" id="6832"/>
    <lineage>
        <taxon>Eukaryota</taxon>
        <taxon>Metazoa</taxon>
        <taxon>Ecdysozoa</taxon>
        <taxon>Arthropoda</taxon>
        <taxon>Crustacea</taxon>
        <taxon>Multicrustacea</taxon>
        <taxon>Hexanauplia</taxon>
        <taxon>Copepoda</taxon>
        <taxon>Harpacticoida</taxon>
        <taxon>Harpacticidae</taxon>
        <taxon>Tigriopus</taxon>
    </lineage>
</organism>
<evidence type="ECO:0000256" key="7">
    <source>
        <dbReference type="ARBA" id="ARBA00023136"/>
    </source>
</evidence>
<dbReference type="OMA" id="LEWIEMQ"/>
<dbReference type="GO" id="GO:0016020">
    <property type="term" value="C:membrane"/>
    <property type="evidence" value="ECO:0007669"/>
    <property type="project" value="UniProtKB-SubCell"/>
</dbReference>
<dbReference type="PANTHER" id="PTHR21461">
    <property type="entry name" value="GLYCOSYLTRANSFERASE FAMILY 92 PROTEIN"/>
    <property type="match status" value="1"/>
</dbReference>
<dbReference type="Proteomes" id="UP000318571">
    <property type="component" value="Chromosome 1"/>
</dbReference>
<gene>
    <name evidence="9" type="ORF">TCAL_02493</name>
</gene>
<evidence type="ECO:0000313" key="10">
    <source>
        <dbReference type="Proteomes" id="UP000318571"/>
    </source>
</evidence>
<dbReference type="STRING" id="6832.A0A553NTI4"/>
<keyword evidence="5" id="KW-0812">Transmembrane</keyword>
<comment type="subcellular location">
    <subcellularLocation>
        <location evidence="1">Membrane</location>
        <topology evidence="1">Single-pass membrane protein</topology>
    </subcellularLocation>
</comment>
<dbReference type="Pfam" id="PF01697">
    <property type="entry name" value="Glyco_transf_92"/>
    <property type="match status" value="1"/>
</dbReference>
<keyword evidence="6" id="KW-1133">Transmembrane helix</keyword>
<dbReference type="PANTHER" id="PTHR21461:SF83">
    <property type="entry name" value="GLYCOSYLTRANSFERASE FAMILY 92 PROTEIN"/>
    <property type="match status" value="1"/>
</dbReference>
<dbReference type="GO" id="GO:0005737">
    <property type="term" value="C:cytoplasm"/>
    <property type="evidence" value="ECO:0007669"/>
    <property type="project" value="TreeGrafter"/>
</dbReference>
<evidence type="ECO:0000256" key="2">
    <source>
        <dbReference type="ARBA" id="ARBA00007647"/>
    </source>
</evidence>
<evidence type="ECO:0000256" key="4">
    <source>
        <dbReference type="ARBA" id="ARBA00022679"/>
    </source>
</evidence>
<dbReference type="InterPro" id="IPR008166">
    <property type="entry name" value="Glyco_transf_92"/>
</dbReference>
<evidence type="ECO:0000256" key="3">
    <source>
        <dbReference type="ARBA" id="ARBA00022676"/>
    </source>
</evidence>
<protein>
    <recommendedName>
        <fullName evidence="8">Glycosyltransferase family 92 protein</fullName>
        <ecNumber evidence="8">2.4.1.-</ecNumber>
    </recommendedName>
</protein>
<accession>A0A553NTI4</accession>
<evidence type="ECO:0000256" key="1">
    <source>
        <dbReference type="ARBA" id="ARBA00004167"/>
    </source>
</evidence>
<dbReference type="AlphaFoldDB" id="A0A553NTI4"/>
<dbReference type="EC" id="2.4.1.-" evidence="8"/>
<dbReference type="EMBL" id="VCGU01000010">
    <property type="protein sequence ID" value="TRY68744.1"/>
    <property type="molecule type" value="Genomic_DNA"/>
</dbReference>
<keyword evidence="7" id="KW-0472">Membrane</keyword>
<proteinExistence type="inferred from homology"/>
<evidence type="ECO:0000313" key="9">
    <source>
        <dbReference type="EMBL" id="TRY68744.1"/>
    </source>
</evidence>
<evidence type="ECO:0000256" key="6">
    <source>
        <dbReference type="ARBA" id="ARBA00022989"/>
    </source>
</evidence>